<comment type="catalytic activity">
    <reaction evidence="4">
        <text>2-hydroxy-5-methylsulfanyl-3-oxopent-1-enyl phosphate + H2O = 1,2-dihydroxy-5-(methylsulfanyl)pent-1-en-3-one + phosphate</text>
        <dbReference type="Rhea" id="RHEA:14481"/>
        <dbReference type="ChEBI" id="CHEBI:15377"/>
        <dbReference type="ChEBI" id="CHEBI:43474"/>
        <dbReference type="ChEBI" id="CHEBI:49252"/>
        <dbReference type="ChEBI" id="CHEBI:59505"/>
        <dbReference type="EC" id="3.1.3.87"/>
    </reaction>
</comment>
<dbReference type="EMBL" id="JAMDMJ010000001">
    <property type="protein sequence ID" value="MCY9594388.1"/>
    <property type="molecule type" value="Genomic_DNA"/>
</dbReference>
<evidence type="ECO:0000256" key="3">
    <source>
        <dbReference type="ARBA" id="ARBA00023167"/>
    </source>
</evidence>
<gene>
    <name evidence="4" type="primary">mtnX</name>
    <name evidence="5" type="ORF">M5X16_01165</name>
    <name evidence="6" type="ORF">PC41400_12050</name>
</gene>
<dbReference type="InterPro" id="IPR036412">
    <property type="entry name" value="HAD-like_sf"/>
</dbReference>
<comment type="pathway">
    <text evidence="4">Amino-acid biosynthesis; L-methionine biosynthesis via salvage pathway; L-methionine from S-methyl-5-thio-alpha-D-ribose 1-phosphate: step 4/6.</text>
</comment>
<dbReference type="KEGG" id="pchi:PC41400_12050"/>
<dbReference type="NCBIfam" id="TIGR01488">
    <property type="entry name" value="HAD-SF-IB"/>
    <property type="match status" value="1"/>
</dbReference>
<dbReference type="InterPro" id="IPR050849">
    <property type="entry name" value="HAD-like_hydrolase_phosphatase"/>
</dbReference>
<evidence type="ECO:0000256" key="2">
    <source>
        <dbReference type="ARBA" id="ARBA00022801"/>
    </source>
</evidence>
<dbReference type="AlphaFoldDB" id="A0A410WVJ0"/>
<dbReference type="PANTHER" id="PTHR28181">
    <property type="entry name" value="UPF0655 PROTEIN YCR015C"/>
    <property type="match status" value="1"/>
</dbReference>
<dbReference type="InterPro" id="IPR023214">
    <property type="entry name" value="HAD_sf"/>
</dbReference>
<dbReference type="GO" id="GO:0043716">
    <property type="term" value="F:2-hydroxy-3-keto-5-methylthiopentenyl-1-phosphate phosphatase activity"/>
    <property type="evidence" value="ECO:0007669"/>
    <property type="project" value="UniProtKB-UniRule"/>
</dbReference>
<keyword evidence="3 4" id="KW-0486">Methionine biosynthesis</keyword>
<dbReference type="InterPro" id="IPR006384">
    <property type="entry name" value="HAD_hydro_PyrdxlP_Pase-like"/>
</dbReference>
<accession>A0A410WVJ0</accession>
<dbReference type="GeneID" id="95375542"/>
<dbReference type="PANTHER" id="PTHR28181:SF2">
    <property type="entry name" value="PHOSPHORIC MONOESTER HYDROLASE"/>
    <property type="match status" value="1"/>
</dbReference>
<dbReference type="GO" id="GO:0019509">
    <property type="term" value="P:L-methionine salvage from methylthioadenosine"/>
    <property type="evidence" value="ECO:0007669"/>
    <property type="project" value="UniProtKB-UniRule"/>
</dbReference>
<organism evidence="6 7">
    <name type="scientific">Paenibacillus chitinolyticus</name>
    <dbReference type="NCBI Taxonomy" id="79263"/>
    <lineage>
        <taxon>Bacteria</taxon>
        <taxon>Bacillati</taxon>
        <taxon>Bacillota</taxon>
        <taxon>Bacilli</taxon>
        <taxon>Bacillales</taxon>
        <taxon>Paenibacillaceae</taxon>
        <taxon>Paenibacillus</taxon>
    </lineage>
</organism>
<dbReference type="CDD" id="cd07524">
    <property type="entry name" value="HAD_Pase"/>
    <property type="match status" value="1"/>
</dbReference>
<dbReference type="Gene3D" id="3.40.50.1000">
    <property type="entry name" value="HAD superfamily/HAD-like"/>
    <property type="match status" value="1"/>
</dbReference>
<comment type="function">
    <text evidence="4">Dephosphorylates 2-hydroxy-3-keto-5-methylthiopentenyl-1-phosphate (HK-MTPenyl-1-P) yielding 1,2-dihydroxy-3-keto-5-methylthiopentene (DHK-MTPene).</text>
</comment>
<comment type="similarity">
    <text evidence="4">Belongs to the HAD-like hydrolase superfamily. MtnX family.</text>
</comment>
<keyword evidence="8" id="KW-1185">Reference proteome</keyword>
<dbReference type="HAMAP" id="MF_01680">
    <property type="entry name" value="Salvage_MtnX"/>
    <property type="match status" value="1"/>
</dbReference>
<dbReference type="RefSeq" id="WP_042228380.1">
    <property type="nucleotide sequence ID" value="NZ_CP026520.1"/>
</dbReference>
<reference evidence="5 8" key="2">
    <citation type="submission" date="2022-05" db="EMBL/GenBank/DDBJ databases">
        <title>Genome Sequencing of Bee-Associated Microbes.</title>
        <authorList>
            <person name="Dunlap C."/>
        </authorList>
    </citation>
    <scope>NUCLEOTIDE SEQUENCE [LARGE SCALE GENOMIC DNA]</scope>
    <source>
        <strain evidence="5 8">NRRL B-23120</strain>
    </source>
</reference>
<evidence type="ECO:0000313" key="8">
    <source>
        <dbReference type="Proteomes" id="UP001527202"/>
    </source>
</evidence>
<dbReference type="InterPro" id="IPR017718">
    <property type="entry name" value="HAD-SF_hydro_IB_MtnX"/>
</dbReference>
<dbReference type="Proteomes" id="UP001527202">
    <property type="component" value="Unassembled WGS sequence"/>
</dbReference>
<dbReference type="NCBIfam" id="TIGR01489">
    <property type="entry name" value="DKMTPPase-SF"/>
    <property type="match status" value="1"/>
</dbReference>
<evidence type="ECO:0000256" key="4">
    <source>
        <dbReference type="HAMAP-Rule" id="MF_01680"/>
    </source>
</evidence>
<dbReference type="SUPFAM" id="SSF56784">
    <property type="entry name" value="HAD-like"/>
    <property type="match status" value="1"/>
</dbReference>
<name>A0A410WVJ0_9BACL</name>
<proteinExistence type="inferred from homology"/>
<evidence type="ECO:0000313" key="6">
    <source>
        <dbReference type="EMBL" id="QAV18362.1"/>
    </source>
</evidence>
<dbReference type="Proteomes" id="UP000288943">
    <property type="component" value="Chromosome"/>
</dbReference>
<protein>
    <recommendedName>
        <fullName evidence="4">2-hydroxy-3-keto-5-methylthiopentenyl-1-phosphate phosphatase</fullName>
        <shortName evidence="4">HK-MTPenyl-1-P phosphatase</shortName>
        <ecNumber evidence="4">3.1.3.87</ecNumber>
    </recommendedName>
</protein>
<dbReference type="EMBL" id="CP026520">
    <property type="protein sequence ID" value="QAV18362.1"/>
    <property type="molecule type" value="Genomic_DNA"/>
</dbReference>
<evidence type="ECO:0000313" key="7">
    <source>
        <dbReference type="Proteomes" id="UP000288943"/>
    </source>
</evidence>
<dbReference type="UniPathway" id="UPA00904">
    <property type="reaction ID" value="UER00877"/>
</dbReference>
<dbReference type="OrthoDB" id="9804940at2"/>
<evidence type="ECO:0000313" key="5">
    <source>
        <dbReference type="EMBL" id="MCY9594388.1"/>
    </source>
</evidence>
<sequence length="222" mass="25153">MSTRQKIVFCDFDGTITVSDNIVAIMKHFDPPGWEAIVKRLVEERAISVRHAVGEMFRLLPSSRQQEVIQFAISNAVIREGFSDFVAYCKQNGIKLLVTSGGIDFFVYPLLESFDIPREHIYCNGSSFEGETIEILWPHACDEHCGADCGMCKTSIIRSYPADDYERILIGDSVTDFQGAKLVENVYARSHLIELCEELKLSYVPFETFHDIIRDLEATIQA</sequence>
<reference evidence="6 7" key="1">
    <citation type="submission" date="2018-01" db="EMBL/GenBank/DDBJ databases">
        <title>The whole genome sequencing and assembly of Paenibacillus chitinolyticus KCCM 41400 strain.</title>
        <authorList>
            <person name="Kim J.-Y."/>
            <person name="Park M.-K."/>
            <person name="Lee Y.-J."/>
            <person name="Yi H."/>
            <person name="Bahn Y.-S."/>
            <person name="Kim J.F."/>
            <person name="Lee D.-W."/>
        </authorList>
    </citation>
    <scope>NUCLEOTIDE SEQUENCE [LARGE SCALE GENOMIC DNA]</scope>
    <source>
        <strain evidence="6 7">KCCM 41400</strain>
    </source>
</reference>
<keyword evidence="2 4" id="KW-0378">Hydrolase</keyword>
<keyword evidence="1 4" id="KW-0028">Amino-acid biosynthesis</keyword>
<dbReference type="Pfam" id="PF12710">
    <property type="entry name" value="HAD"/>
    <property type="match status" value="1"/>
</dbReference>
<dbReference type="Gene3D" id="3.90.1470.20">
    <property type="match status" value="1"/>
</dbReference>
<evidence type="ECO:0000256" key="1">
    <source>
        <dbReference type="ARBA" id="ARBA00022605"/>
    </source>
</evidence>
<dbReference type="NCBIfam" id="NF007103">
    <property type="entry name" value="PRK09552.1"/>
    <property type="match status" value="1"/>
</dbReference>
<dbReference type="EC" id="3.1.3.87" evidence="4"/>